<feature type="domain" description="Creatinase N-terminal" evidence="5">
    <location>
        <begin position="17"/>
        <end position="146"/>
    </location>
</feature>
<evidence type="ECO:0000256" key="1">
    <source>
        <dbReference type="ARBA" id="ARBA00008766"/>
    </source>
</evidence>
<dbReference type="EMBL" id="JADZLT010000040">
    <property type="protein sequence ID" value="MBH0236702.1"/>
    <property type="molecule type" value="Genomic_DNA"/>
</dbReference>
<dbReference type="Pfam" id="PF16189">
    <property type="entry name" value="Creatinase_N_2"/>
    <property type="match status" value="1"/>
</dbReference>
<dbReference type="InterPro" id="IPR029149">
    <property type="entry name" value="Creatin/AminoP/Spt16_N"/>
</dbReference>
<comment type="similarity">
    <text evidence="1">Belongs to the peptidase M24B family.</text>
</comment>
<protein>
    <submittedName>
        <fullName evidence="7">Aminopeptidase P family protein</fullName>
    </submittedName>
</protein>
<dbReference type="PANTHER" id="PTHR43763:SF6">
    <property type="entry name" value="XAA-PRO AMINOPEPTIDASE 1"/>
    <property type="match status" value="1"/>
</dbReference>
<reference evidence="7" key="1">
    <citation type="submission" date="2020-12" db="EMBL/GenBank/DDBJ databases">
        <title>Methylobrevis albus sp. nov., isolated from fresh water lack sediment.</title>
        <authorList>
            <person name="Zou Q."/>
        </authorList>
    </citation>
    <scope>NUCLEOTIDE SEQUENCE</scope>
    <source>
        <strain evidence="7">L22</strain>
    </source>
</reference>
<dbReference type="GO" id="GO:0070006">
    <property type="term" value="F:metalloaminopeptidase activity"/>
    <property type="evidence" value="ECO:0007669"/>
    <property type="project" value="InterPro"/>
</dbReference>
<evidence type="ECO:0000256" key="2">
    <source>
        <dbReference type="ARBA" id="ARBA00022723"/>
    </source>
</evidence>
<dbReference type="InterPro" id="IPR036005">
    <property type="entry name" value="Creatinase/aminopeptidase-like"/>
</dbReference>
<dbReference type="GO" id="GO:0005737">
    <property type="term" value="C:cytoplasm"/>
    <property type="evidence" value="ECO:0007669"/>
    <property type="project" value="UniProtKB-ARBA"/>
</dbReference>
<name>A0A931HY87_9HYPH</name>
<dbReference type="RefSeq" id="WP_197309804.1">
    <property type="nucleotide sequence ID" value="NZ_JADZLT010000040.1"/>
</dbReference>
<keyword evidence="3" id="KW-0378">Hydrolase</keyword>
<evidence type="ECO:0000313" key="7">
    <source>
        <dbReference type="EMBL" id="MBH0236702.1"/>
    </source>
</evidence>
<sequence length="607" mass="64379">MFQSFEQSADPSRGPERVGLLRRELARRGLDGFLVPLADEHQGEYIPPSAQRLAWLTGFAGSAGLAIVLADQAAIFVDGRYTLQVREQVDTAVFEPKHLVDDPPAKWLAGVVQAGARIGLDPWLHTVSEVRRLKAALAEAGAEVVAVADNPLDAVWADRPAPPLGAVSLYNESLAGEGRADKLARIGERVAAAKAEAVVLTQPDSIAWVLNIRGTDVTHNPVPLSFAILKAEGRPQFFVDGRKLSNAVRSELEASVDVGEPAGFPAALAALAEGGTRVLLDPKLAADRIATVLTEAGATLVEGDDPVVLPKAQKNAAELAGARAAHRRDGAAMVRFLAWLDAEAPRGGLDEVAVAKALEAFRAEGGGLKEISFDTISGAGPHAAIPHYRVSTASSLPLQPGEIFLIDSGGQYLDGTTDVTRTVIVGVPTAEMRDRNTRVLKGMIAISRARFPKGTTGAHLDILARQALWSAGLDFDHGTGHGVGAYLSVHEGPQRISKTGHVELLPGMILSNEPGYYKAGAYGIRIENLLAVTPAQAIEGGERPMLGFETLTLVPIDRRLIEPALLAPDEIAWLDAYHARVKAVIGPAIRDPETLAWLDLATAPLAR</sequence>
<dbReference type="Pfam" id="PF16188">
    <property type="entry name" value="Peptidase_M24_C"/>
    <property type="match status" value="1"/>
</dbReference>
<dbReference type="InterPro" id="IPR000587">
    <property type="entry name" value="Creatinase_N"/>
</dbReference>
<feature type="domain" description="Peptidase M24" evidence="4">
    <location>
        <begin position="322"/>
        <end position="533"/>
    </location>
</feature>
<evidence type="ECO:0000256" key="3">
    <source>
        <dbReference type="ARBA" id="ARBA00022801"/>
    </source>
</evidence>
<evidence type="ECO:0000259" key="5">
    <source>
        <dbReference type="Pfam" id="PF01321"/>
    </source>
</evidence>
<accession>A0A931HY87</accession>
<comment type="caution">
    <text evidence="7">The sequence shown here is derived from an EMBL/GenBank/DDBJ whole genome shotgun (WGS) entry which is preliminary data.</text>
</comment>
<evidence type="ECO:0000313" key="8">
    <source>
        <dbReference type="Proteomes" id="UP000631694"/>
    </source>
</evidence>
<dbReference type="Pfam" id="PF00557">
    <property type="entry name" value="Peptidase_M24"/>
    <property type="match status" value="1"/>
</dbReference>
<gene>
    <name evidence="7" type="ORF">I5731_02605</name>
</gene>
<proteinExistence type="inferred from homology"/>
<dbReference type="InterPro" id="IPR032416">
    <property type="entry name" value="Peptidase_M24_C"/>
</dbReference>
<dbReference type="Gene3D" id="3.40.350.10">
    <property type="entry name" value="Creatinase/prolidase N-terminal domain"/>
    <property type="match status" value="2"/>
</dbReference>
<evidence type="ECO:0000259" key="6">
    <source>
        <dbReference type="Pfam" id="PF16188"/>
    </source>
</evidence>
<dbReference type="CDD" id="cd01085">
    <property type="entry name" value="APP"/>
    <property type="match status" value="1"/>
</dbReference>
<dbReference type="Gene3D" id="3.90.230.10">
    <property type="entry name" value="Creatinase/methionine aminopeptidase superfamily"/>
    <property type="match status" value="1"/>
</dbReference>
<dbReference type="FunFam" id="3.90.230.10:FF:000009">
    <property type="entry name" value="xaa-Pro aminopeptidase 2"/>
    <property type="match status" value="1"/>
</dbReference>
<dbReference type="InterPro" id="IPR033740">
    <property type="entry name" value="Pept_M24B"/>
</dbReference>
<dbReference type="Proteomes" id="UP000631694">
    <property type="component" value="Unassembled WGS sequence"/>
</dbReference>
<evidence type="ECO:0000259" key="4">
    <source>
        <dbReference type="Pfam" id="PF00557"/>
    </source>
</evidence>
<dbReference type="Pfam" id="PF01321">
    <property type="entry name" value="Creatinase_N"/>
    <property type="match status" value="1"/>
</dbReference>
<dbReference type="GO" id="GO:0046872">
    <property type="term" value="F:metal ion binding"/>
    <property type="evidence" value="ECO:0007669"/>
    <property type="project" value="UniProtKB-KW"/>
</dbReference>
<keyword evidence="7" id="KW-0031">Aminopeptidase</keyword>
<dbReference type="SUPFAM" id="SSF53092">
    <property type="entry name" value="Creatinase/prolidase N-terminal domain"/>
    <property type="match status" value="1"/>
</dbReference>
<organism evidence="7 8">
    <name type="scientific">Methylobrevis albus</name>
    <dbReference type="NCBI Taxonomy" id="2793297"/>
    <lineage>
        <taxon>Bacteria</taxon>
        <taxon>Pseudomonadati</taxon>
        <taxon>Pseudomonadota</taxon>
        <taxon>Alphaproteobacteria</taxon>
        <taxon>Hyphomicrobiales</taxon>
        <taxon>Pleomorphomonadaceae</taxon>
        <taxon>Methylobrevis</taxon>
    </lineage>
</organism>
<keyword evidence="8" id="KW-1185">Reference proteome</keyword>
<dbReference type="SUPFAM" id="SSF55920">
    <property type="entry name" value="Creatinase/aminopeptidase"/>
    <property type="match status" value="1"/>
</dbReference>
<dbReference type="InterPro" id="IPR050422">
    <property type="entry name" value="X-Pro_aminopeptidase_P"/>
</dbReference>
<keyword evidence="2" id="KW-0479">Metal-binding</keyword>
<dbReference type="AlphaFoldDB" id="A0A931HY87"/>
<dbReference type="InterPro" id="IPR000994">
    <property type="entry name" value="Pept_M24"/>
</dbReference>
<feature type="domain" description="Peptidase M24 C-terminal" evidence="6">
    <location>
        <begin position="544"/>
        <end position="605"/>
    </location>
</feature>
<keyword evidence="7" id="KW-0645">Protease</keyword>
<dbReference type="PANTHER" id="PTHR43763">
    <property type="entry name" value="XAA-PRO AMINOPEPTIDASE 1"/>
    <property type="match status" value="1"/>
</dbReference>